<name>A0A2M7V8T1_9BACT</name>
<dbReference type="EMBL" id="PFPL01000059">
    <property type="protein sequence ID" value="PIZ95243.1"/>
    <property type="molecule type" value="Genomic_DNA"/>
</dbReference>
<dbReference type="GO" id="GO:0009231">
    <property type="term" value="P:riboflavin biosynthetic process"/>
    <property type="evidence" value="ECO:0007669"/>
    <property type="project" value="InterPro"/>
</dbReference>
<evidence type="ECO:0000256" key="6">
    <source>
        <dbReference type="ARBA" id="ARBA00022840"/>
    </source>
</evidence>
<dbReference type="PANTHER" id="PTHR22749:SF6">
    <property type="entry name" value="RIBOFLAVIN KINASE"/>
    <property type="match status" value="1"/>
</dbReference>
<dbReference type="AlphaFoldDB" id="A0A2M7V8T1"/>
<dbReference type="Pfam" id="PF01687">
    <property type="entry name" value="Flavokinase"/>
    <property type="match status" value="1"/>
</dbReference>
<evidence type="ECO:0000256" key="1">
    <source>
        <dbReference type="ARBA" id="ARBA00012105"/>
    </source>
</evidence>
<sequence>MYSGIVVKGEGVAKKFGFPTANIDCQLKKSTKVATGVFAAISTVEKKKYNSTLIILPKGDSYKFEIHFLDFVGDLYGKYLEVDLVQKVSEIERYDSEEELLEKIRHDVEMVKEVFSSRK</sequence>
<evidence type="ECO:0000256" key="5">
    <source>
        <dbReference type="ARBA" id="ARBA00022741"/>
    </source>
</evidence>
<feature type="domain" description="Riboflavin kinase" evidence="8">
    <location>
        <begin position="1"/>
        <end position="116"/>
    </location>
</feature>
<evidence type="ECO:0000256" key="4">
    <source>
        <dbReference type="ARBA" id="ARBA00022679"/>
    </source>
</evidence>
<dbReference type="InterPro" id="IPR023468">
    <property type="entry name" value="Riboflavin_kinase"/>
</dbReference>
<dbReference type="Gene3D" id="2.40.30.30">
    <property type="entry name" value="Riboflavin kinase-like"/>
    <property type="match status" value="1"/>
</dbReference>
<dbReference type="GO" id="GO:0009398">
    <property type="term" value="P:FMN biosynthetic process"/>
    <property type="evidence" value="ECO:0007669"/>
    <property type="project" value="TreeGrafter"/>
</dbReference>
<evidence type="ECO:0000256" key="2">
    <source>
        <dbReference type="ARBA" id="ARBA00022630"/>
    </source>
</evidence>
<keyword evidence="4" id="KW-0808">Transferase</keyword>
<evidence type="ECO:0000313" key="9">
    <source>
        <dbReference type="EMBL" id="PIZ95243.1"/>
    </source>
</evidence>
<dbReference type="InterPro" id="IPR023465">
    <property type="entry name" value="Riboflavin_kinase_dom_sf"/>
</dbReference>
<comment type="catalytic activity">
    <reaction evidence="7">
        <text>riboflavin + ATP = FMN + ADP + H(+)</text>
        <dbReference type="Rhea" id="RHEA:14357"/>
        <dbReference type="ChEBI" id="CHEBI:15378"/>
        <dbReference type="ChEBI" id="CHEBI:30616"/>
        <dbReference type="ChEBI" id="CHEBI:57986"/>
        <dbReference type="ChEBI" id="CHEBI:58210"/>
        <dbReference type="ChEBI" id="CHEBI:456216"/>
        <dbReference type="EC" id="2.7.1.26"/>
    </reaction>
</comment>
<organism evidence="9 10">
    <name type="scientific">Candidatus Magasanikbacteria bacterium CG_4_10_14_0_2_um_filter_33_14</name>
    <dbReference type="NCBI Taxonomy" id="1974636"/>
    <lineage>
        <taxon>Bacteria</taxon>
        <taxon>Candidatus Magasanikiibacteriota</taxon>
    </lineage>
</organism>
<keyword evidence="3" id="KW-0288">FMN</keyword>
<dbReference type="GO" id="GO:0005524">
    <property type="term" value="F:ATP binding"/>
    <property type="evidence" value="ECO:0007669"/>
    <property type="project" value="UniProtKB-KW"/>
</dbReference>
<dbReference type="SUPFAM" id="SSF82114">
    <property type="entry name" value="Riboflavin kinase-like"/>
    <property type="match status" value="1"/>
</dbReference>
<evidence type="ECO:0000256" key="7">
    <source>
        <dbReference type="ARBA" id="ARBA00047880"/>
    </source>
</evidence>
<keyword evidence="6" id="KW-0067">ATP-binding</keyword>
<dbReference type="GO" id="GO:0008531">
    <property type="term" value="F:riboflavin kinase activity"/>
    <property type="evidence" value="ECO:0007669"/>
    <property type="project" value="UniProtKB-EC"/>
</dbReference>
<proteinExistence type="predicted"/>
<gene>
    <name evidence="9" type="ORF">COX80_04750</name>
</gene>
<dbReference type="EC" id="2.7.1.26" evidence="1"/>
<evidence type="ECO:0000259" key="8">
    <source>
        <dbReference type="SMART" id="SM00904"/>
    </source>
</evidence>
<dbReference type="InterPro" id="IPR015865">
    <property type="entry name" value="Riboflavin_kinase_bac/euk"/>
</dbReference>
<keyword evidence="2" id="KW-0285">Flavoprotein</keyword>
<accession>A0A2M7V8T1</accession>
<comment type="caution">
    <text evidence="9">The sequence shown here is derived from an EMBL/GenBank/DDBJ whole genome shotgun (WGS) entry which is preliminary data.</text>
</comment>
<dbReference type="Proteomes" id="UP000231453">
    <property type="component" value="Unassembled WGS sequence"/>
</dbReference>
<reference evidence="10" key="1">
    <citation type="submission" date="2017-09" db="EMBL/GenBank/DDBJ databases">
        <title>Depth-based differentiation of microbial function through sediment-hosted aquifers and enrichment of novel symbionts in the deep terrestrial subsurface.</title>
        <authorList>
            <person name="Probst A.J."/>
            <person name="Ladd B."/>
            <person name="Jarett J.K."/>
            <person name="Geller-Mcgrath D.E."/>
            <person name="Sieber C.M.K."/>
            <person name="Emerson J.B."/>
            <person name="Anantharaman K."/>
            <person name="Thomas B.C."/>
            <person name="Malmstrom R."/>
            <person name="Stieglmeier M."/>
            <person name="Klingl A."/>
            <person name="Woyke T."/>
            <person name="Ryan C.M."/>
            <person name="Banfield J.F."/>
        </authorList>
    </citation>
    <scope>NUCLEOTIDE SEQUENCE [LARGE SCALE GENOMIC DNA]</scope>
</reference>
<protein>
    <recommendedName>
        <fullName evidence="1">riboflavin kinase</fullName>
        <ecNumber evidence="1">2.7.1.26</ecNumber>
    </recommendedName>
</protein>
<keyword evidence="5" id="KW-0547">Nucleotide-binding</keyword>
<dbReference type="PANTHER" id="PTHR22749">
    <property type="entry name" value="RIBOFLAVIN KINASE/FMN ADENYLYLTRANSFERASE"/>
    <property type="match status" value="1"/>
</dbReference>
<evidence type="ECO:0000256" key="3">
    <source>
        <dbReference type="ARBA" id="ARBA00022643"/>
    </source>
</evidence>
<dbReference type="SMART" id="SM00904">
    <property type="entry name" value="Flavokinase"/>
    <property type="match status" value="1"/>
</dbReference>
<evidence type="ECO:0000313" key="10">
    <source>
        <dbReference type="Proteomes" id="UP000231453"/>
    </source>
</evidence>